<reference evidence="2" key="1">
    <citation type="submission" date="2020-10" db="EMBL/GenBank/DDBJ databases">
        <authorList>
            <person name="Castelo-Branco R."/>
            <person name="Eusebio N."/>
            <person name="Adriana R."/>
            <person name="Vieira A."/>
            <person name="Brugerolle De Fraissinette N."/>
            <person name="Rezende De Castro R."/>
            <person name="Schneider M.P."/>
            <person name="Vasconcelos V."/>
            <person name="Leao P.N."/>
        </authorList>
    </citation>
    <scope>NUCLEOTIDE SEQUENCE</scope>
    <source>
        <strain evidence="2">LEGE 11480</strain>
    </source>
</reference>
<protein>
    <submittedName>
        <fullName evidence="2">DUF87 domain-containing protein</fullName>
    </submittedName>
</protein>
<dbReference type="RefSeq" id="WP_264326450.1">
    <property type="nucleotide sequence ID" value="NZ_JADEXQ010000070.1"/>
</dbReference>
<organism evidence="2 3">
    <name type="scientific">Romeriopsis navalis LEGE 11480</name>
    <dbReference type="NCBI Taxonomy" id="2777977"/>
    <lineage>
        <taxon>Bacteria</taxon>
        <taxon>Bacillati</taxon>
        <taxon>Cyanobacteriota</taxon>
        <taxon>Cyanophyceae</taxon>
        <taxon>Leptolyngbyales</taxon>
        <taxon>Leptolyngbyaceae</taxon>
        <taxon>Romeriopsis</taxon>
        <taxon>Romeriopsis navalis</taxon>
    </lineage>
</organism>
<evidence type="ECO:0000313" key="2">
    <source>
        <dbReference type="EMBL" id="MBE9031622.1"/>
    </source>
</evidence>
<sequence>MNSKTLNYVVGTVKGPGETGNQYVFITSDNRHARIGEYVYYEVRDGKADRRILGKVSALRLIDHLPDRLFADAEISPQAIASLIGMTHDNPEIYEVAVDVIGYFDKNLGFMNPRKSPDPGARVFLADDVMLQNALNRKLPGDLGSAEIGSLLLREMGAVPVALDVKELVSTHMAILAGTGSGKSYTAGVLIEELLRPYNRAAVLILDPHGEYHTLSEIQGHEDFFGEDGYAPQVRVISPDEIRIRMSSLDYYDMLTLLPQTTERQQAILDKGFQILGKHRSGHRWNVQDLIAAVNEADTKVDDDGNETVGSSAQALEWKLQKLERSRYFHAFEHSISPRELFEPGKVTILQMNEISQEEQQVICTAVLRQANHARMATHRGQTDEMDENHLPYPVFILLEEAHRFAPAHEPSRCKQVLRTILSEGRKFGIGIGLITQRPGKIDSDVLSQCMSQFIMRIINPVDQESLKHGVEAAGRDLLKELPALTKGQVIVSGACVNSPVLCKVRTRLTQHGGETLNAPEMWQKHFQGHQIQARKIEEAPVSMPKKPVRVGRGRSVD</sequence>
<dbReference type="InterPro" id="IPR027417">
    <property type="entry name" value="P-loop_NTPase"/>
</dbReference>
<dbReference type="PANTHER" id="PTHR42957:SF1">
    <property type="entry name" value="HELICASE MJ1565-RELATED"/>
    <property type="match status" value="1"/>
</dbReference>
<proteinExistence type="predicted"/>
<evidence type="ECO:0000259" key="1">
    <source>
        <dbReference type="Pfam" id="PF01935"/>
    </source>
</evidence>
<dbReference type="InterPro" id="IPR002789">
    <property type="entry name" value="HerA_central"/>
</dbReference>
<dbReference type="Gene3D" id="3.40.50.300">
    <property type="entry name" value="P-loop containing nucleotide triphosphate hydrolases"/>
    <property type="match status" value="2"/>
</dbReference>
<dbReference type="PANTHER" id="PTHR42957">
    <property type="entry name" value="HELICASE MJ1565-RELATED"/>
    <property type="match status" value="1"/>
</dbReference>
<evidence type="ECO:0000313" key="3">
    <source>
        <dbReference type="Proteomes" id="UP000625316"/>
    </source>
</evidence>
<comment type="caution">
    <text evidence="2">The sequence shown here is derived from an EMBL/GenBank/DDBJ whole genome shotgun (WGS) entry which is preliminary data.</text>
</comment>
<dbReference type="InterPro" id="IPR008571">
    <property type="entry name" value="HerA-like"/>
</dbReference>
<dbReference type="SUPFAM" id="SSF52540">
    <property type="entry name" value="P-loop containing nucleoside triphosphate hydrolases"/>
    <property type="match status" value="1"/>
</dbReference>
<keyword evidence="3" id="KW-1185">Reference proteome</keyword>
<accession>A0A928Z529</accession>
<dbReference type="Pfam" id="PF01935">
    <property type="entry name" value="DUF87"/>
    <property type="match status" value="1"/>
</dbReference>
<name>A0A928Z529_9CYAN</name>
<feature type="domain" description="Helicase HerA central" evidence="1">
    <location>
        <begin position="147"/>
        <end position="370"/>
    </location>
</feature>
<dbReference type="EMBL" id="JADEXQ010000070">
    <property type="protein sequence ID" value="MBE9031622.1"/>
    <property type="molecule type" value="Genomic_DNA"/>
</dbReference>
<dbReference type="Proteomes" id="UP000625316">
    <property type="component" value="Unassembled WGS sequence"/>
</dbReference>
<dbReference type="AlphaFoldDB" id="A0A928Z529"/>
<gene>
    <name evidence="2" type="ORF">IQ266_17965</name>
</gene>